<sequence>WREAAAAHAAAADLARSGDADGAAEQLRQCRRSIMTAATVARAARKFKAAVAKRGEDGGKGVVAEPDGTVAKLTLAGDFDADMVRLQAFEKQVTRRLADLEAATEGRRGSVRRGDSGDFIFFDCEEECIQPQDLSVHPENGDRKMA</sequence>
<organism evidence="1 2">
    <name type="scientific">Prorocentrum cordatum</name>
    <dbReference type="NCBI Taxonomy" id="2364126"/>
    <lineage>
        <taxon>Eukaryota</taxon>
        <taxon>Sar</taxon>
        <taxon>Alveolata</taxon>
        <taxon>Dinophyceae</taxon>
        <taxon>Prorocentrales</taxon>
        <taxon>Prorocentraceae</taxon>
        <taxon>Prorocentrum</taxon>
    </lineage>
</organism>
<proteinExistence type="predicted"/>
<feature type="non-terminal residue" evidence="1">
    <location>
        <position position="146"/>
    </location>
</feature>
<feature type="non-terminal residue" evidence="1">
    <location>
        <position position="1"/>
    </location>
</feature>
<dbReference type="EMBL" id="CAUYUJ010003542">
    <property type="protein sequence ID" value="CAK0805730.1"/>
    <property type="molecule type" value="Genomic_DNA"/>
</dbReference>
<evidence type="ECO:0000313" key="2">
    <source>
        <dbReference type="Proteomes" id="UP001189429"/>
    </source>
</evidence>
<dbReference type="Proteomes" id="UP001189429">
    <property type="component" value="Unassembled WGS sequence"/>
</dbReference>
<evidence type="ECO:0000313" key="1">
    <source>
        <dbReference type="EMBL" id="CAK0805730.1"/>
    </source>
</evidence>
<name>A0ABN9QI96_9DINO</name>
<gene>
    <name evidence="1" type="ORF">PCOR1329_LOCUS12174</name>
</gene>
<keyword evidence="2" id="KW-1185">Reference proteome</keyword>
<accession>A0ABN9QI96</accession>
<reference evidence="1" key="1">
    <citation type="submission" date="2023-10" db="EMBL/GenBank/DDBJ databases">
        <authorList>
            <person name="Chen Y."/>
            <person name="Shah S."/>
            <person name="Dougan E. K."/>
            <person name="Thang M."/>
            <person name="Chan C."/>
        </authorList>
    </citation>
    <scope>NUCLEOTIDE SEQUENCE [LARGE SCALE GENOMIC DNA]</scope>
</reference>
<protein>
    <submittedName>
        <fullName evidence="1">Uncharacterized protein</fullName>
    </submittedName>
</protein>
<comment type="caution">
    <text evidence="1">The sequence shown here is derived from an EMBL/GenBank/DDBJ whole genome shotgun (WGS) entry which is preliminary data.</text>
</comment>